<dbReference type="Proteomes" id="UP000054217">
    <property type="component" value="Unassembled WGS sequence"/>
</dbReference>
<evidence type="ECO:0000313" key="2">
    <source>
        <dbReference type="Proteomes" id="UP000054217"/>
    </source>
</evidence>
<reference evidence="2" key="2">
    <citation type="submission" date="2015-01" db="EMBL/GenBank/DDBJ databases">
        <title>Evolutionary Origins and Diversification of the Mycorrhizal Mutualists.</title>
        <authorList>
            <consortium name="DOE Joint Genome Institute"/>
            <consortium name="Mycorrhizal Genomics Consortium"/>
            <person name="Kohler A."/>
            <person name="Kuo A."/>
            <person name="Nagy L.G."/>
            <person name="Floudas D."/>
            <person name="Copeland A."/>
            <person name="Barry K.W."/>
            <person name="Cichocki N."/>
            <person name="Veneault-Fourrey C."/>
            <person name="LaButti K."/>
            <person name="Lindquist E.A."/>
            <person name="Lipzen A."/>
            <person name="Lundell T."/>
            <person name="Morin E."/>
            <person name="Murat C."/>
            <person name="Riley R."/>
            <person name="Ohm R."/>
            <person name="Sun H."/>
            <person name="Tunlid A."/>
            <person name="Henrissat B."/>
            <person name="Grigoriev I.V."/>
            <person name="Hibbett D.S."/>
            <person name="Martin F."/>
        </authorList>
    </citation>
    <scope>NUCLEOTIDE SEQUENCE [LARGE SCALE GENOMIC DNA]</scope>
    <source>
        <strain evidence="2">Marx 270</strain>
    </source>
</reference>
<evidence type="ECO:0000313" key="1">
    <source>
        <dbReference type="EMBL" id="KIN96605.1"/>
    </source>
</evidence>
<dbReference type="EMBL" id="KN832043">
    <property type="protein sequence ID" value="KIN96605.1"/>
    <property type="molecule type" value="Genomic_DNA"/>
</dbReference>
<sequence>MQTFQRQGRRRVRFLRCQDTAELRLNGEATSMVKESSLVLVMEDDMMRNTDSTYLLVSTKRILRQKATNSVPGCMANTRQS</sequence>
<dbReference type="AlphaFoldDB" id="A0A0C3NLV0"/>
<proteinExistence type="predicted"/>
<gene>
    <name evidence="1" type="ORF">M404DRAFT_239869</name>
</gene>
<dbReference type="HOGENOM" id="CLU_2574807_0_0_1"/>
<dbReference type="InParanoid" id="A0A0C3NLV0"/>
<keyword evidence="2" id="KW-1185">Reference proteome</keyword>
<protein>
    <submittedName>
        <fullName evidence="1">Uncharacterized protein</fullName>
    </submittedName>
</protein>
<name>A0A0C3NLV0_PISTI</name>
<accession>A0A0C3NLV0</accession>
<reference evidence="1 2" key="1">
    <citation type="submission" date="2014-04" db="EMBL/GenBank/DDBJ databases">
        <authorList>
            <consortium name="DOE Joint Genome Institute"/>
            <person name="Kuo A."/>
            <person name="Kohler A."/>
            <person name="Costa M.D."/>
            <person name="Nagy L.G."/>
            <person name="Floudas D."/>
            <person name="Copeland A."/>
            <person name="Barry K.W."/>
            <person name="Cichocki N."/>
            <person name="Veneault-Fourrey C."/>
            <person name="LaButti K."/>
            <person name="Lindquist E.A."/>
            <person name="Lipzen A."/>
            <person name="Lundell T."/>
            <person name="Morin E."/>
            <person name="Murat C."/>
            <person name="Sun H."/>
            <person name="Tunlid A."/>
            <person name="Henrissat B."/>
            <person name="Grigoriev I.V."/>
            <person name="Hibbett D.S."/>
            <person name="Martin F."/>
            <person name="Nordberg H.P."/>
            <person name="Cantor M.N."/>
            <person name="Hua S.X."/>
        </authorList>
    </citation>
    <scope>NUCLEOTIDE SEQUENCE [LARGE SCALE GENOMIC DNA]</scope>
    <source>
        <strain evidence="1 2">Marx 270</strain>
    </source>
</reference>
<organism evidence="1 2">
    <name type="scientific">Pisolithus tinctorius Marx 270</name>
    <dbReference type="NCBI Taxonomy" id="870435"/>
    <lineage>
        <taxon>Eukaryota</taxon>
        <taxon>Fungi</taxon>
        <taxon>Dikarya</taxon>
        <taxon>Basidiomycota</taxon>
        <taxon>Agaricomycotina</taxon>
        <taxon>Agaricomycetes</taxon>
        <taxon>Agaricomycetidae</taxon>
        <taxon>Boletales</taxon>
        <taxon>Sclerodermatineae</taxon>
        <taxon>Pisolithaceae</taxon>
        <taxon>Pisolithus</taxon>
    </lineage>
</organism>